<sequence length="123" mass="13769">MHTDKRAHYHQQQTTVARLLTADRAQTHSEQRRHTLARSHSQSALHMSHVNDIKSAATHRPPHTGGQQIEKTKPFLPLNARPYPPSVAFRARDFKALNLCFSQGLMSHLGHLSPPSAAPVQSM</sequence>
<keyword evidence="3" id="KW-1185">Reference proteome</keyword>
<feature type="region of interest" description="Disordered" evidence="1">
    <location>
        <begin position="25"/>
        <end position="78"/>
    </location>
</feature>
<evidence type="ECO:0000313" key="2">
    <source>
        <dbReference type="EMBL" id="KAK5903251.1"/>
    </source>
</evidence>
<evidence type="ECO:0000313" key="3">
    <source>
        <dbReference type="Proteomes" id="UP001331515"/>
    </source>
</evidence>
<dbReference type="EMBL" id="JAURVH010001531">
    <property type="protein sequence ID" value="KAK5903251.1"/>
    <property type="molecule type" value="Genomic_DNA"/>
</dbReference>
<proteinExistence type="predicted"/>
<dbReference type="AlphaFoldDB" id="A0AAN8CG32"/>
<gene>
    <name evidence="2" type="ORF">CgunFtcFv8_007048</name>
</gene>
<accession>A0AAN8CG32</accession>
<protein>
    <submittedName>
        <fullName evidence="2">Uncharacterized protein</fullName>
    </submittedName>
</protein>
<dbReference type="Proteomes" id="UP001331515">
    <property type="component" value="Unassembled WGS sequence"/>
</dbReference>
<comment type="caution">
    <text evidence="2">The sequence shown here is derived from an EMBL/GenBank/DDBJ whole genome shotgun (WGS) entry which is preliminary data.</text>
</comment>
<name>A0AAN8CG32_CHAGU</name>
<evidence type="ECO:0000256" key="1">
    <source>
        <dbReference type="SAM" id="MobiDB-lite"/>
    </source>
</evidence>
<organism evidence="2 3">
    <name type="scientific">Champsocephalus gunnari</name>
    <name type="common">Mackerel icefish</name>
    <dbReference type="NCBI Taxonomy" id="52237"/>
    <lineage>
        <taxon>Eukaryota</taxon>
        <taxon>Metazoa</taxon>
        <taxon>Chordata</taxon>
        <taxon>Craniata</taxon>
        <taxon>Vertebrata</taxon>
        <taxon>Euteleostomi</taxon>
        <taxon>Actinopterygii</taxon>
        <taxon>Neopterygii</taxon>
        <taxon>Teleostei</taxon>
        <taxon>Neoteleostei</taxon>
        <taxon>Acanthomorphata</taxon>
        <taxon>Eupercaria</taxon>
        <taxon>Perciformes</taxon>
        <taxon>Notothenioidei</taxon>
        <taxon>Channichthyidae</taxon>
        <taxon>Champsocephalus</taxon>
    </lineage>
</organism>
<reference evidence="2 3" key="1">
    <citation type="journal article" date="2023" name="Mol. Biol. Evol.">
        <title>Genomics of Secondarily Temperate Adaptation in the Only Non-Antarctic Icefish.</title>
        <authorList>
            <person name="Rivera-Colon A.G."/>
            <person name="Rayamajhi N."/>
            <person name="Minhas B.F."/>
            <person name="Madrigal G."/>
            <person name="Bilyk K.T."/>
            <person name="Yoon V."/>
            <person name="Hune M."/>
            <person name="Gregory S."/>
            <person name="Cheng C.H.C."/>
            <person name="Catchen J.M."/>
        </authorList>
    </citation>
    <scope>NUCLEOTIDE SEQUENCE [LARGE SCALE GENOMIC DNA]</scope>
    <source>
        <tissue evidence="2">White muscle</tissue>
    </source>
</reference>